<dbReference type="CDD" id="cd01292">
    <property type="entry name" value="metallo-dependent_hydrolases"/>
    <property type="match status" value="1"/>
</dbReference>
<gene>
    <name evidence="3" type="ORF">EHE19_019365</name>
</gene>
<protein>
    <submittedName>
        <fullName evidence="3">Amidohydrolase</fullName>
    </submittedName>
</protein>
<dbReference type="GO" id="GO:0005737">
    <property type="term" value="C:cytoplasm"/>
    <property type="evidence" value="ECO:0007669"/>
    <property type="project" value="TreeGrafter"/>
</dbReference>
<evidence type="ECO:0000259" key="2">
    <source>
        <dbReference type="Pfam" id="PF04909"/>
    </source>
</evidence>
<keyword evidence="4" id="KW-1185">Reference proteome</keyword>
<dbReference type="RefSeq" id="WP_137699105.1">
    <property type="nucleotide sequence ID" value="NZ_CP061336.1"/>
</dbReference>
<dbReference type="EMBL" id="CP061336">
    <property type="protein sequence ID" value="QNU66954.1"/>
    <property type="molecule type" value="Genomic_DNA"/>
</dbReference>
<dbReference type="KEGG" id="rher:EHE19_019365"/>
<dbReference type="Pfam" id="PF04909">
    <property type="entry name" value="Amidohydro_2"/>
    <property type="match status" value="1"/>
</dbReference>
<dbReference type="PANTHER" id="PTHR21240:SF28">
    <property type="entry name" value="ISO-OROTATE DECARBOXYLASE (EUROFUNG)"/>
    <property type="match status" value="1"/>
</dbReference>
<dbReference type="InterPro" id="IPR006680">
    <property type="entry name" value="Amidohydro-rel"/>
</dbReference>
<dbReference type="InterPro" id="IPR032466">
    <property type="entry name" value="Metal_Hydrolase"/>
</dbReference>
<keyword evidence="1" id="KW-0456">Lyase</keyword>
<dbReference type="GO" id="GO:0019748">
    <property type="term" value="P:secondary metabolic process"/>
    <property type="evidence" value="ECO:0007669"/>
    <property type="project" value="TreeGrafter"/>
</dbReference>
<accession>A0A4U7J6G9</accession>
<feature type="domain" description="Amidohydrolase-related" evidence="2">
    <location>
        <begin position="7"/>
        <end position="262"/>
    </location>
</feature>
<evidence type="ECO:0000313" key="4">
    <source>
        <dbReference type="Proteomes" id="UP000306409"/>
    </source>
</evidence>
<dbReference type="InterPro" id="IPR032465">
    <property type="entry name" value="ACMSD"/>
</dbReference>
<keyword evidence="3" id="KW-0378">Hydrolase</keyword>
<evidence type="ECO:0000256" key="1">
    <source>
        <dbReference type="ARBA" id="ARBA00023239"/>
    </source>
</evidence>
<dbReference type="AlphaFoldDB" id="A0A4U7J6G9"/>
<evidence type="ECO:0000313" key="3">
    <source>
        <dbReference type="EMBL" id="QNU66954.1"/>
    </source>
</evidence>
<dbReference type="SUPFAM" id="SSF51556">
    <property type="entry name" value="Metallo-dependent hydrolases"/>
    <property type="match status" value="1"/>
</dbReference>
<proteinExistence type="predicted"/>
<dbReference type="OrthoDB" id="9771932at2"/>
<dbReference type="GO" id="GO:0016787">
    <property type="term" value="F:hydrolase activity"/>
    <property type="evidence" value="ECO:0007669"/>
    <property type="project" value="UniProtKB-KW"/>
</dbReference>
<reference evidence="3 4" key="1">
    <citation type="submission" date="2020-09" db="EMBL/GenBank/DDBJ databases">
        <title>Characterization and genome sequencing of Ruminiclostridium sp. nov. MA18.</title>
        <authorList>
            <person name="Rettenmaier R."/>
            <person name="Kowollik M.-L."/>
            <person name="Liebl W."/>
            <person name="Zverlov V."/>
        </authorList>
    </citation>
    <scope>NUCLEOTIDE SEQUENCE [LARGE SCALE GENOMIC DNA]</scope>
    <source>
        <strain evidence="3 4">MA18</strain>
    </source>
</reference>
<dbReference type="GO" id="GO:0016831">
    <property type="term" value="F:carboxy-lyase activity"/>
    <property type="evidence" value="ECO:0007669"/>
    <property type="project" value="InterPro"/>
</dbReference>
<organism evidence="3 4">
    <name type="scientific">Ruminiclostridium herbifermentans</name>
    <dbReference type="NCBI Taxonomy" id="2488810"/>
    <lineage>
        <taxon>Bacteria</taxon>
        <taxon>Bacillati</taxon>
        <taxon>Bacillota</taxon>
        <taxon>Clostridia</taxon>
        <taxon>Eubacteriales</taxon>
        <taxon>Oscillospiraceae</taxon>
        <taxon>Ruminiclostridium</taxon>
    </lineage>
</organism>
<sequence>MNRPKIIDAHTHIFPEKIAIKATQATGNYYGAQMHGNGTIEDLLTRGKEINVYKYIVHSTATKVDQVESINNFIAEAQAMNESFIGFGTLHPDLANVNLEVNRLIYLGLKGIKLHPDFQDFNIDDPSMMPIYEALEGKLPVLIHMGDEKRTSSSPKRLANVLDKFPNLTVIAAHLGGYQMWDESIKYLVGKNLYLDTSSSLAFLNKEKSTYIIKEHGTKKILFGTDYPMWSHVEELQRFYSLDLTKEEQEQILWKNASNLLKI</sequence>
<dbReference type="Gene3D" id="3.20.20.140">
    <property type="entry name" value="Metal-dependent hydrolases"/>
    <property type="match status" value="1"/>
</dbReference>
<name>A0A4U7J6G9_9FIRM</name>
<dbReference type="PANTHER" id="PTHR21240">
    <property type="entry name" value="2-AMINO-3-CARBOXYLMUCONATE-6-SEMIALDEHYDE DECARBOXYLASE"/>
    <property type="match status" value="1"/>
</dbReference>
<dbReference type="Proteomes" id="UP000306409">
    <property type="component" value="Chromosome"/>
</dbReference>